<dbReference type="InterPro" id="IPR056439">
    <property type="entry name" value="VBS_C3G9"/>
</dbReference>
<feature type="region of interest" description="Disordered" evidence="2">
    <location>
        <begin position="153"/>
        <end position="275"/>
    </location>
</feature>
<evidence type="ECO:0000256" key="2">
    <source>
        <dbReference type="SAM" id="MobiDB-lite"/>
    </source>
</evidence>
<dbReference type="GO" id="GO:1902716">
    <property type="term" value="C:cell cortex of growing cell tip"/>
    <property type="evidence" value="ECO:0007669"/>
    <property type="project" value="TreeGrafter"/>
</dbReference>
<dbReference type="EMBL" id="KV426228">
    <property type="protein sequence ID" value="KZV84365.1"/>
    <property type="molecule type" value="Genomic_DNA"/>
</dbReference>
<keyword evidence="1" id="KW-0677">Repeat</keyword>
<dbReference type="Gene3D" id="1.10.287.1490">
    <property type="match status" value="1"/>
</dbReference>
<dbReference type="Pfam" id="PF08518">
    <property type="entry name" value="GIT_SHD"/>
    <property type="match status" value="2"/>
</dbReference>
<dbReference type="InterPro" id="IPR039892">
    <property type="entry name" value="Spa2/Sph1"/>
</dbReference>
<evidence type="ECO:0000259" key="3">
    <source>
        <dbReference type="SMART" id="SM00555"/>
    </source>
</evidence>
<feature type="domain" description="GIT Spa2 homology (SHD)" evidence="3">
    <location>
        <begin position="73"/>
        <end position="103"/>
    </location>
</feature>
<name>A0A165DEK5_EXIGL</name>
<feature type="region of interest" description="Disordered" evidence="2">
    <location>
        <begin position="1"/>
        <end position="44"/>
    </location>
</feature>
<feature type="compositionally biased region" description="Polar residues" evidence="2">
    <location>
        <begin position="339"/>
        <end position="351"/>
    </location>
</feature>
<dbReference type="PANTHER" id="PTHR21601">
    <property type="entry name" value="SPA2 PROTEIN"/>
    <property type="match status" value="1"/>
</dbReference>
<feature type="region of interest" description="Disordered" evidence="2">
    <location>
        <begin position="420"/>
        <end position="440"/>
    </location>
</feature>
<dbReference type="InterPro" id="IPR013724">
    <property type="entry name" value="GIT_SHD"/>
</dbReference>
<dbReference type="Pfam" id="PF12205">
    <property type="entry name" value="GIT1_C"/>
    <property type="match status" value="1"/>
</dbReference>
<evidence type="ECO:0000313" key="4">
    <source>
        <dbReference type="EMBL" id="KZV84365.1"/>
    </source>
</evidence>
<dbReference type="InParanoid" id="A0A165DEK5"/>
<dbReference type="OrthoDB" id="5588096at2759"/>
<feature type="compositionally biased region" description="Polar residues" evidence="2">
    <location>
        <begin position="1"/>
        <end position="43"/>
    </location>
</feature>
<sequence>MASVMRSTSQRPPSPTFTTISGISNYRSDSYRSRPTGQSQQEIKATAHSHYKELTGYLATLVAKELPGARANAREKLTRLTRQQFMELSTDVYDELIRRNANPNNEEPFLPHRDVFHPKRNQARQKLASLPRPRFKDLASDVYFELGRRNPEFREDNLVPPDTPGSQYGSEPSPGFNVPPMPKNPYAQSGGAPDPYRRPSADDYRRPSGDDYRRPSGDDMRRTPDDPIRKPSGDDTISLGGVSLYGRRPSNAASPENGFSRRPSEREANAGTATAAIIIPAKSTIATEEIQTPFAGDRNSAASSTRQEGGDSDEGAGTEDAKDDGGVYYDNSAYGGNGSSPAVSRSNTMASSRDDAERLRRDYEFKIATMQNKLNALENEVSEALRLRDESEDMVQKLNQDLDDLRVRSDDQAATIRELERDLEDARAGGGGGAGGTDPATLSKLRGDMENLLEEVKDLSIQNDALIEEKDQDAATIRDLDSQVKEYKRKYEQAKTELRGFKATSQLFLQAQSFSDDQLPVTQDGVLLDIHVTAFQSAIDSVLTTGRSSAPSGVLQPMKSVVDAVSALLDDVAKSAQAQSDVARALTERTQATLNNLLTAARTHATSYGMAPVSLLDAAASHVALSVTELGKLLRIRRATKPELDAWERIQAGGSRGESRLNGHAPSLSKVNGNGNGLARPSPSPEVGFRGGGGETWDDVRPKIEAPSDTILKDVQTVLAGIRTANSRALADPMSEIVALVGNVVALCRQGGVPPRGAGLVRELSEHVERLSGQQALIPRDGGELSKDARQEIAKASFGIANALKELLKV</sequence>
<dbReference type="Pfam" id="PF23742">
    <property type="entry name" value="VBS_C3G9"/>
    <property type="match status" value="1"/>
</dbReference>
<protein>
    <recommendedName>
        <fullName evidence="3">GIT Spa2 homology (SHD) domain-containing protein</fullName>
    </recommendedName>
</protein>
<feature type="compositionally biased region" description="Basic and acidic residues" evidence="2">
    <location>
        <begin position="195"/>
        <end position="233"/>
    </location>
</feature>
<dbReference type="GO" id="GO:0005826">
    <property type="term" value="C:actomyosin contractile ring"/>
    <property type="evidence" value="ECO:0007669"/>
    <property type="project" value="TreeGrafter"/>
</dbReference>
<proteinExistence type="predicted"/>
<evidence type="ECO:0000313" key="5">
    <source>
        <dbReference type="Proteomes" id="UP000077266"/>
    </source>
</evidence>
<dbReference type="PANTHER" id="PTHR21601:SF0">
    <property type="entry name" value="PROTEIN SPA2-RELATED"/>
    <property type="match status" value="1"/>
</dbReference>
<accession>A0A165DEK5</accession>
<dbReference type="STRING" id="1314781.A0A165DEK5"/>
<gene>
    <name evidence="4" type="ORF">EXIGLDRAFT_842250</name>
</gene>
<reference evidence="4 5" key="1">
    <citation type="journal article" date="2016" name="Mol. Biol. Evol.">
        <title>Comparative Genomics of Early-Diverging Mushroom-Forming Fungi Provides Insights into the Origins of Lignocellulose Decay Capabilities.</title>
        <authorList>
            <person name="Nagy L.G."/>
            <person name="Riley R."/>
            <person name="Tritt A."/>
            <person name="Adam C."/>
            <person name="Daum C."/>
            <person name="Floudas D."/>
            <person name="Sun H."/>
            <person name="Yadav J.S."/>
            <person name="Pangilinan J."/>
            <person name="Larsson K.H."/>
            <person name="Matsuura K."/>
            <person name="Barry K."/>
            <person name="Labutti K."/>
            <person name="Kuo R."/>
            <person name="Ohm R.A."/>
            <person name="Bhattacharya S.S."/>
            <person name="Shirouzu T."/>
            <person name="Yoshinaga Y."/>
            <person name="Martin F.M."/>
            <person name="Grigoriev I.V."/>
            <person name="Hibbett D.S."/>
        </authorList>
    </citation>
    <scope>NUCLEOTIDE SEQUENCE [LARGE SCALE GENOMIC DNA]</scope>
    <source>
        <strain evidence="4 5">HHB12029</strain>
    </source>
</reference>
<evidence type="ECO:0000256" key="1">
    <source>
        <dbReference type="ARBA" id="ARBA00022737"/>
    </source>
</evidence>
<dbReference type="AlphaFoldDB" id="A0A165DEK5"/>
<organism evidence="4 5">
    <name type="scientific">Exidia glandulosa HHB12029</name>
    <dbReference type="NCBI Taxonomy" id="1314781"/>
    <lineage>
        <taxon>Eukaryota</taxon>
        <taxon>Fungi</taxon>
        <taxon>Dikarya</taxon>
        <taxon>Basidiomycota</taxon>
        <taxon>Agaricomycotina</taxon>
        <taxon>Agaricomycetes</taxon>
        <taxon>Auriculariales</taxon>
        <taxon>Exidiaceae</taxon>
        <taxon>Exidia</taxon>
    </lineage>
</organism>
<dbReference type="SMART" id="SM00555">
    <property type="entry name" value="GIT"/>
    <property type="match status" value="2"/>
</dbReference>
<keyword evidence="5" id="KW-1185">Reference proteome</keyword>
<feature type="region of interest" description="Disordered" evidence="2">
    <location>
        <begin position="655"/>
        <end position="700"/>
    </location>
</feature>
<feature type="region of interest" description="Disordered" evidence="2">
    <location>
        <begin position="290"/>
        <end position="356"/>
    </location>
</feature>
<feature type="domain" description="GIT Spa2 homology (SHD)" evidence="3">
    <location>
        <begin position="123"/>
        <end position="153"/>
    </location>
</feature>
<dbReference type="GO" id="GO:0005078">
    <property type="term" value="F:MAP-kinase scaffold activity"/>
    <property type="evidence" value="ECO:0007669"/>
    <property type="project" value="TreeGrafter"/>
</dbReference>
<dbReference type="Proteomes" id="UP000077266">
    <property type="component" value="Unassembled WGS sequence"/>
</dbReference>
<dbReference type="InterPro" id="IPR022018">
    <property type="entry name" value="GIT1_C"/>
</dbReference>